<gene>
    <name evidence="1" type="ORF">DNU06_02950</name>
</gene>
<sequence>MLELCKEILIKVSFDKYLFQKELNKSLKWVSNSEDREQLKSWCVRRFGKIYPEVVRLAFAKKTVNQ</sequence>
<dbReference type="AlphaFoldDB" id="A0A2W1N4R3"/>
<name>A0A2W1N4R3_9FLAO</name>
<evidence type="ECO:0000313" key="1">
    <source>
        <dbReference type="EMBL" id="PZE18804.1"/>
    </source>
</evidence>
<keyword evidence="2" id="KW-1185">Reference proteome</keyword>
<proteinExistence type="predicted"/>
<comment type="caution">
    <text evidence="1">The sequence shown here is derived from an EMBL/GenBank/DDBJ whole genome shotgun (WGS) entry which is preliminary data.</text>
</comment>
<accession>A0A2W1N4R3</accession>
<evidence type="ECO:0000313" key="2">
    <source>
        <dbReference type="Proteomes" id="UP000249248"/>
    </source>
</evidence>
<dbReference type="Proteomes" id="UP000249248">
    <property type="component" value="Unassembled WGS sequence"/>
</dbReference>
<protein>
    <submittedName>
        <fullName evidence="1">Uncharacterized protein</fullName>
    </submittedName>
</protein>
<dbReference type="EMBL" id="QKSB01000001">
    <property type="protein sequence ID" value="PZE18804.1"/>
    <property type="molecule type" value="Genomic_DNA"/>
</dbReference>
<reference evidence="1 2" key="1">
    <citation type="submission" date="2018-06" db="EMBL/GenBank/DDBJ databases">
        <title>The draft genome sequence of Crocinitomix sp. SM1701.</title>
        <authorList>
            <person name="Zhang X."/>
        </authorList>
    </citation>
    <scope>NUCLEOTIDE SEQUENCE [LARGE SCALE GENOMIC DNA]</scope>
    <source>
        <strain evidence="1 2">SM1701</strain>
    </source>
</reference>
<organism evidence="1 2">
    <name type="scientific">Putridiphycobacter roseus</name>
    <dbReference type="NCBI Taxonomy" id="2219161"/>
    <lineage>
        <taxon>Bacteria</taxon>
        <taxon>Pseudomonadati</taxon>
        <taxon>Bacteroidota</taxon>
        <taxon>Flavobacteriia</taxon>
        <taxon>Flavobacteriales</taxon>
        <taxon>Crocinitomicaceae</taxon>
        <taxon>Putridiphycobacter</taxon>
    </lineage>
</organism>